<dbReference type="PANTHER" id="PTHR13803">
    <property type="entry name" value="SEC24-RELATED PROTEIN"/>
    <property type="match status" value="1"/>
</dbReference>
<gene>
    <name evidence="1" type="ORF">HHUSO_G35829</name>
</gene>
<dbReference type="InterPro" id="IPR050550">
    <property type="entry name" value="SEC23_SEC24_subfamily"/>
</dbReference>
<comment type="caution">
    <text evidence="1">The sequence shown here is derived from an EMBL/GenBank/DDBJ whole genome shotgun (WGS) entry which is preliminary data.</text>
</comment>
<sequence>MASRKPWSKVIVCTDGKANTDLGNLEAVESEEELGAAQRFYSELSENALQSGVIVSVLTLEGTDCSLSELGRLADSTGGKVNIVHPSQLYGEFENILEEKVTAANVQASFIVPRDMYFKHESHSERKLIKQLGNVSNDTEKTFEFTVKDSTLQTLQSMTSLPVQLQVKFTLPTGQTMLRVLTVEKPTTTDRSLVLSSLSLPVLQIHSSQLQRGLVKGRKKEEVW</sequence>
<proteinExistence type="predicted"/>
<dbReference type="Gene3D" id="3.40.50.410">
    <property type="entry name" value="von Willebrand factor, type A domain"/>
    <property type="match status" value="1"/>
</dbReference>
<dbReference type="Proteomes" id="UP001369086">
    <property type="component" value="Unassembled WGS sequence"/>
</dbReference>
<keyword evidence="2" id="KW-1185">Reference proteome</keyword>
<evidence type="ECO:0000313" key="2">
    <source>
        <dbReference type="Proteomes" id="UP001369086"/>
    </source>
</evidence>
<dbReference type="SUPFAM" id="SSF53300">
    <property type="entry name" value="vWA-like"/>
    <property type="match status" value="1"/>
</dbReference>
<dbReference type="PANTHER" id="PTHR13803:SF43">
    <property type="entry name" value="CIRCULARLY PERMUTATED RAS PROTEIN 1-LIKE"/>
    <property type="match status" value="1"/>
</dbReference>
<protein>
    <submittedName>
        <fullName evidence="1">Circularly permutated Ras protein 1-like</fullName>
    </submittedName>
</protein>
<evidence type="ECO:0000313" key="1">
    <source>
        <dbReference type="EMBL" id="KAK6466734.1"/>
    </source>
</evidence>
<dbReference type="EMBL" id="JAHFZB010000053">
    <property type="protein sequence ID" value="KAK6466734.1"/>
    <property type="molecule type" value="Genomic_DNA"/>
</dbReference>
<name>A0ABR0Y2B6_HUSHU</name>
<dbReference type="InterPro" id="IPR036465">
    <property type="entry name" value="vWFA_dom_sf"/>
</dbReference>
<reference evidence="1 2" key="1">
    <citation type="submission" date="2021-05" db="EMBL/GenBank/DDBJ databases">
        <authorList>
            <person name="Zahm M."/>
            <person name="Klopp C."/>
            <person name="Cabau C."/>
            <person name="Kuhl H."/>
            <person name="Suciu R."/>
            <person name="Ciorpac M."/>
            <person name="Holostenco D."/>
            <person name="Gessner J."/>
            <person name="Wuertz S."/>
            <person name="Hohne C."/>
            <person name="Stock M."/>
            <person name="Gislard M."/>
            <person name="Lluch J."/>
            <person name="Milhes M."/>
            <person name="Lampietro C."/>
            <person name="Lopez Roques C."/>
            <person name="Donnadieu C."/>
            <person name="Du K."/>
            <person name="Schartl M."/>
            <person name="Guiguen Y."/>
        </authorList>
    </citation>
    <scope>NUCLEOTIDE SEQUENCE [LARGE SCALE GENOMIC DNA]</scope>
    <source>
        <strain evidence="1">Hh-F2</strain>
        <tissue evidence="1">Blood</tissue>
    </source>
</reference>
<organism evidence="1 2">
    <name type="scientific">Huso huso</name>
    <name type="common">Beluga</name>
    <name type="synonym">Acipenser huso</name>
    <dbReference type="NCBI Taxonomy" id="61971"/>
    <lineage>
        <taxon>Eukaryota</taxon>
        <taxon>Metazoa</taxon>
        <taxon>Chordata</taxon>
        <taxon>Craniata</taxon>
        <taxon>Vertebrata</taxon>
        <taxon>Euteleostomi</taxon>
        <taxon>Actinopterygii</taxon>
        <taxon>Chondrostei</taxon>
        <taxon>Acipenseriformes</taxon>
        <taxon>Acipenseridae</taxon>
        <taxon>Huso</taxon>
    </lineage>
</organism>
<accession>A0ABR0Y2B6</accession>